<reference evidence="2 3" key="1">
    <citation type="journal article" date="2020" name="ISME J.">
        <title>Uncovering the hidden diversity of litter-decomposition mechanisms in mushroom-forming fungi.</title>
        <authorList>
            <person name="Floudas D."/>
            <person name="Bentzer J."/>
            <person name="Ahren D."/>
            <person name="Johansson T."/>
            <person name="Persson P."/>
            <person name="Tunlid A."/>
        </authorList>
    </citation>
    <scope>NUCLEOTIDE SEQUENCE [LARGE SCALE GENOMIC DNA]</scope>
    <source>
        <strain evidence="2 3">CBS 101986</strain>
    </source>
</reference>
<proteinExistence type="predicted"/>
<comment type="caution">
    <text evidence="2">The sequence shown here is derived from an EMBL/GenBank/DDBJ whole genome shotgun (WGS) entry which is preliminary data.</text>
</comment>
<evidence type="ECO:0000256" key="1">
    <source>
        <dbReference type="SAM" id="MobiDB-lite"/>
    </source>
</evidence>
<feature type="region of interest" description="Disordered" evidence="1">
    <location>
        <begin position="99"/>
        <end position="159"/>
    </location>
</feature>
<dbReference type="AlphaFoldDB" id="A0A8H5BCH7"/>
<dbReference type="EMBL" id="JAACJJ010000028">
    <property type="protein sequence ID" value="KAF5320709.1"/>
    <property type="molecule type" value="Genomic_DNA"/>
</dbReference>
<gene>
    <name evidence="2" type="ORF">D9619_000872</name>
</gene>
<accession>A0A8H5BCH7</accession>
<feature type="compositionally biased region" description="Basic and acidic residues" evidence="1">
    <location>
        <begin position="359"/>
        <end position="370"/>
    </location>
</feature>
<protein>
    <submittedName>
        <fullName evidence="2">Uncharacterized protein</fullName>
    </submittedName>
</protein>
<feature type="region of interest" description="Disordered" evidence="1">
    <location>
        <begin position="342"/>
        <end position="380"/>
    </location>
</feature>
<organism evidence="2 3">
    <name type="scientific">Psilocybe cf. subviscida</name>
    <dbReference type="NCBI Taxonomy" id="2480587"/>
    <lineage>
        <taxon>Eukaryota</taxon>
        <taxon>Fungi</taxon>
        <taxon>Dikarya</taxon>
        <taxon>Basidiomycota</taxon>
        <taxon>Agaricomycotina</taxon>
        <taxon>Agaricomycetes</taxon>
        <taxon>Agaricomycetidae</taxon>
        <taxon>Agaricales</taxon>
        <taxon>Agaricineae</taxon>
        <taxon>Strophariaceae</taxon>
        <taxon>Psilocybe</taxon>
    </lineage>
</organism>
<dbReference type="OrthoDB" id="514070at2759"/>
<feature type="compositionally biased region" description="Polar residues" evidence="1">
    <location>
        <begin position="342"/>
        <end position="353"/>
    </location>
</feature>
<keyword evidence="3" id="KW-1185">Reference proteome</keyword>
<name>A0A8H5BCH7_9AGAR</name>
<dbReference type="Proteomes" id="UP000567179">
    <property type="component" value="Unassembled WGS sequence"/>
</dbReference>
<evidence type="ECO:0000313" key="3">
    <source>
        <dbReference type="Proteomes" id="UP000567179"/>
    </source>
</evidence>
<sequence>MTTPMTSGDNKIPLPQFIKIFTSNSIPVPKAMAFTGKVYKEHNTRDTLAQLDETKLKTLGIENGEDTKSILAALHRAGYTTAGAPKAKKVKVVESPAYTSVPAEKSTASTSSPVKSRPKPVWTSTARKKLKKADDTNEFITPKEELDEEDASSSRRDALDFGEVTDEEVLSLQHVVINRAPVMMAWATIVAERMHFTRDEALSIASVYTEMNAMAKGAALGIYSKSKASEGASLAGSQPYVDLMGRRPLYRHQNGRWRGLANGKPAVPSSAFGYISRSLRQTMPYITGAMKLLADSYPASELNQKAWSLYAEFRPSANEWGSRSELHCKNLLDLRCPPATTTVNAASGTQQTPAGEVSSEPKPEAVDDVKPSPSPNKRKFASVEEYEAFLDQQETNGGSS</sequence>
<evidence type="ECO:0000313" key="2">
    <source>
        <dbReference type="EMBL" id="KAF5320709.1"/>
    </source>
</evidence>